<comment type="similarity">
    <text evidence="1">Belongs to the asparaginase 1 family.</text>
</comment>
<dbReference type="SUPFAM" id="SSF53774">
    <property type="entry name" value="Glutaminase/Asparaginase"/>
    <property type="match status" value="1"/>
</dbReference>
<evidence type="ECO:0000256" key="4">
    <source>
        <dbReference type="PROSITE-ProRule" id="PRU10099"/>
    </source>
</evidence>
<dbReference type="InterPro" id="IPR020827">
    <property type="entry name" value="Asparaginase/glutaminase_AS1"/>
</dbReference>
<feature type="active site" description="O-isoaspartyl threonine intermediate" evidence="2">
    <location>
        <position position="19"/>
    </location>
</feature>
<accession>A0A0B8Q1Y6</accession>
<evidence type="ECO:0000259" key="6">
    <source>
        <dbReference type="Pfam" id="PF00710"/>
    </source>
</evidence>
<evidence type="ECO:0000256" key="1">
    <source>
        <dbReference type="ARBA" id="ARBA00010518"/>
    </source>
</evidence>
<dbReference type="EMBL" id="BBSC01000001">
    <property type="protein sequence ID" value="GAM73495.1"/>
    <property type="molecule type" value="Genomic_DNA"/>
</dbReference>
<feature type="active site" evidence="4">
    <location>
        <position position="19"/>
    </location>
</feature>
<sequence length="116" mass="12948">MSASQSQRKHIYIAYTGGTIGMQKSENGYVPVAGFMESQLAAMPEFNRPEMPEYTIHEYAPLIDSSDMSPADWQQIADDIKANYDKYDGFVILHGTDTMAYTASALSFMFENLASQ</sequence>
<dbReference type="InterPro" id="IPR037152">
    <property type="entry name" value="L-asparaginase_N_sf"/>
</dbReference>
<feature type="binding site" evidence="3">
    <location>
        <position position="65"/>
    </location>
    <ligand>
        <name>substrate</name>
    </ligand>
</feature>
<keyword evidence="7" id="KW-0378">Hydrolase</keyword>
<comment type="caution">
    <text evidence="7">The sequence shown here is derived from an EMBL/GenBank/DDBJ whole genome shotgun (WGS) entry which is preliminary data.</text>
</comment>
<evidence type="ECO:0000313" key="8">
    <source>
        <dbReference type="Proteomes" id="UP000031666"/>
    </source>
</evidence>
<dbReference type="PANTHER" id="PTHR11707:SF28">
    <property type="entry name" value="60 KDA LYSOPHOSPHOLIPASE"/>
    <property type="match status" value="1"/>
</dbReference>
<dbReference type="GO" id="GO:0004067">
    <property type="term" value="F:asparaginase activity"/>
    <property type="evidence" value="ECO:0007669"/>
    <property type="project" value="UniProtKB-UniRule"/>
</dbReference>
<feature type="active site" evidence="5">
    <location>
        <position position="96"/>
    </location>
</feature>
<dbReference type="PANTHER" id="PTHR11707">
    <property type="entry name" value="L-ASPARAGINASE"/>
    <property type="match status" value="1"/>
</dbReference>
<evidence type="ECO:0000256" key="3">
    <source>
        <dbReference type="PIRSR" id="PIRSR001220-2"/>
    </source>
</evidence>
<dbReference type="PROSITE" id="PS00144">
    <property type="entry name" value="ASN_GLN_ASE_1"/>
    <property type="match status" value="1"/>
</dbReference>
<evidence type="ECO:0000256" key="5">
    <source>
        <dbReference type="PROSITE-ProRule" id="PRU10100"/>
    </source>
</evidence>
<name>A0A0B8Q1Y6_9VIBR</name>
<dbReference type="PROSITE" id="PS00917">
    <property type="entry name" value="ASN_GLN_ASE_2"/>
    <property type="match status" value="1"/>
</dbReference>
<dbReference type="EC" id="3.5.1.1" evidence="7"/>
<dbReference type="PIRSF" id="PIRSF500176">
    <property type="entry name" value="L_ASNase"/>
    <property type="match status" value="1"/>
</dbReference>
<dbReference type="InterPro" id="IPR027475">
    <property type="entry name" value="Asparaginase/glutaminase_AS2"/>
</dbReference>
<organism evidence="7 8">
    <name type="scientific">Vibrio ishigakensis</name>
    <dbReference type="NCBI Taxonomy" id="1481914"/>
    <lineage>
        <taxon>Bacteria</taxon>
        <taxon>Pseudomonadati</taxon>
        <taxon>Pseudomonadota</taxon>
        <taxon>Gammaproteobacteria</taxon>
        <taxon>Vibrionales</taxon>
        <taxon>Vibrionaceae</taxon>
        <taxon>Vibrio</taxon>
    </lineage>
</organism>
<dbReference type="PRINTS" id="PR00139">
    <property type="entry name" value="ASNGLNASE"/>
</dbReference>
<evidence type="ECO:0000256" key="2">
    <source>
        <dbReference type="PIRSR" id="PIRSR001220-1"/>
    </source>
</evidence>
<gene>
    <name evidence="7" type="ORF">JCM19241_2950</name>
</gene>
<dbReference type="GO" id="GO:0006520">
    <property type="term" value="P:amino acid metabolic process"/>
    <property type="evidence" value="ECO:0007669"/>
    <property type="project" value="InterPro"/>
</dbReference>
<reference evidence="7 8" key="2">
    <citation type="submission" date="2015-01" db="EMBL/GenBank/DDBJ databases">
        <authorList>
            <consortium name="NBRP consortium"/>
            <person name="Sawabe T."/>
            <person name="Meirelles P."/>
            <person name="Feng G."/>
            <person name="Sayaka M."/>
            <person name="Hattori M."/>
            <person name="Ohkuma M."/>
        </authorList>
    </citation>
    <scope>NUCLEOTIDE SEQUENCE [LARGE SCALE GENOMIC DNA]</scope>
    <source>
        <strain evidence="8">JCM 19241</strain>
    </source>
</reference>
<dbReference type="Pfam" id="PF00710">
    <property type="entry name" value="Asparaginase"/>
    <property type="match status" value="1"/>
</dbReference>
<dbReference type="InterPro" id="IPR027474">
    <property type="entry name" value="L-asparaginase_N"/>
</dbReference>
<protein>
    <submittedName>
        <fullName evidence="7">L-asparaginase</fullName>
        <ecNumber evidence="7">3.5.1.1</ecNumber>
    </submittedName>
</protein>
<feature type="binding site" evidence="3">
    <location>
        <begin position="96"/>
        <end position="97"/>
    </location>
    <ligand>
        <name>substrate</name>
    </ligand>
</feature>
<dbReference type="Gene3D" id="3.40.50.1170">
    <property type="entry name" value="L-asparaginase, N-terminal domain"/>
    <property type="match status" value="1"/>
</dbReference>
<dbReference type="InterPro" id="IPR036152">
    <property type="entry name" value="Asp/glu_Ase-like_sf"/>
</dbReference>
<feature type="domain" description="L-asparaginase N-terminal" evidence="6">
    <location>
        <begin position="10"/>
        <end position="113"/>
    </location>
</feature>
<dbReference type="AlphaFoldDB" id="A0A0B8Q1Y6"/>
<dbReference type="STRING" id="1481914.JCM19241_2950"/>
<dbReference type="SMART" id="SM00870">
    <property type="entry name" value="Asparaginase"/>
    <property type="match status" value="1"/>
</dbReference>
<dbReference type="InterPro" id="IPR006034">
    <property type="entry name" value="Asparaginase/glutaminase-like"/>
</dbReference>
<reference evidence="7 8" key="1">
    <citation type="submission" date="2015-01" db="EMBL/GenBank/DDBJ databases">
        <title>Vibrio sp. C94 JCM 19241 whole genome shotgun sequence.</title>
        <authorList>
            <person name="Sawabe T."/>
            <person name="Meirelles P."/>
            <person name="Feng G."/>
            <person name="Sayaka M."/>
            <person name="Hattori M."/>
            <person name="Ohkuma M."/>
        </authorList>
    </citation>
    <scope>NUCLEOTIDE SEQUENCE [LARGE SCALE GENOMIC DNA]</scope>
    <source>
        <strain evidence="8">JCM 19241</strain>
    </source>
</reference>
<dbReference type="GO" id="GO:0005829">
    <property type="term" value="C:cytosol"/>
    <property type="evidence" value="ECO:0007669"/>
    <property type="project" value="TreeGrafter"/>
</dbReference>
<dbReference type="Proteomes" id="UP000031666">
    <property type="component" value="Unassembled WGS sequence"/>
</dbReference>
<proteinExistence type="inferred from homology"/>
<dbReference type="PIRSF" id="PIRSF001220">
    <property type="entry name" value="L-ASNase_gatD"/>
    <property type="match status" value="1"/>
</dbReference>
<evidence type="ECO:0000313" key="7">
    <source>
        <dbReference type="EMBL" id="GAM73495.1"/>
    </source>
</evidence>
<dbReference type="PROSITE" id="PS51732">
    <property type="entry name" value="ASN_GLN_ASE_3"/>
    <property type="match status" value="1"/>
</dbReference>